<dbReference type="Proteomes" id="UP001177670">
    <property type="component" value="Unassembled WGS sequence"/>
</dbReference>
<keyword evidence="3" id="KW-1185">Reference proteome</keyword>
<gene>
    <name evidence="2" type="ORF">K0M31_010487</name>
</gene>
<feature type="non-terminal residue" evidence="2">
    <location>
        <position position="1"/>
    </location>
</feature>
<dbReference type="AlphaFoldDB" id="A0AA40FL62"/>
<name>A0AA40FL62_9HYME</name>
<evidence type="ECO:0000313" key="3">
    <source>
        <dbReference type="Proteomes" id="UP001177670"/>
    </source>
</evidence>
<accession>A0AA40FL62</accession>
<protein>
    <submittedName>
        <fullName evidence="2">Uncharacterized protein</fullName>
    </submittedName>
</protein>
<proteinExistence type="predicted"/>
<evidence type="ECO:0000313" key="2">
    <source>
        <dbReference type="EMBL" id="KAK1121180.1"/>
    </source>
</evidence>
<evidence type="ECO:0000256" key="1">
    <source>
        <dbReference type="SAM" id="MobiDB-lite"/>
    </source>
</evidence>
<sequence>FVVVLGALTEKRGHSRSRKSGTEPHSFRVKQPRPSTDIYGDRLYPLNKGSPNFQSRPLQKFPLPRTNYWDCPWQRSTSVAANFSRHKSWLQKAGIILQNYKAALIK</sequence>
<dbReference type="EMBL" id="JAHYIQ010000027">
    <property type="protein sequence ID" value="KAK1121180.1"/>
    <property type="molecule type" value="Genomic_DNA"/>
</dbReference>
<organism evidence="2 3">
    <name type="scientific">Melipona bicolor</name>
    <dbReference type="NCBI Taxonomy" id="60889"/>
    <lineage>
        <taxon>Eukaryota</taxon>
        <taxon>Metazoa</taxon>
        <taxon>Ecdysozoa</taxon>
        <taxon>Arthropoda</taxon>
        <taxon>Hexapoda</taxon>
        <taxon>Insecta</taxon>
        <taxon>Pterygota</taxon>
        <taxon>Neoptera</taxon>
        <taxon>Endopterygota</taxon>
        <taxon>Hymenoptera</taxon>
        <taxon>Apocrita</taxon>
        <taxon>Aculeata</taxon>
        <taxon>Apoidea</taxon>
        <taxon>Anthophila</taxon>
        <taxon>Apidae</taxon>
        <taxon>Melipona</taxon>
    </lineage>
</organism>
<reference evidence="2" key="1">
    <citation type="submission" date="2021-10" db="EMBL/GenBank/DDBJ databases">
        <title>Melipona bicolor Genome sequencing and assembly.</title>
        <authorList>
            <person name="Araujo N.S."/>
            <person name="Arias M.C."/>
        </authorList>
    </citation>
    <scope>NUCLEOTIDE SEQUENCE</scope>
    <source>
        <strain evidence="2">USP_2M_L1-L4_2017</strain>
        <tissue evidence="2">Whole body</tissue>
    </source>
</reference>
<comment type="caution">
    <text evidence="2">The sequence shown here is derived from an EMBL/GenBank/DDBJ whole genome shotgun (WGS) entry which is preliminary data.</text>
</comment>
<feature type="region of interest" description="Disordered" evidence="1">
    <location>
        <begin position="12"/>
        <end position="33"/>
    </location>
</feature>